<evidence type="ECO:0000313" key="3">
    <source>
        <dbReference type="Proteomes" id="UP000183053"/>
    </source>
</evidence>
<dbReference type="AlphaFoldDB" id="A0A1H1BVX7"/>
<gene>
    <name evidence="2" type="ORF">SAMN04489765_0887</name>
</gene>
<keyword evidence="1" id="KW-1133">Transmembrane helix</keyword>
<reference evidence="3" key="1">
    <citation type="submission" date="2016-10" db="EMBL/GenBank/DDBJ databases">
        <authorList>
            <person name="Varghese N."/>
            <person name="Submissions S."/>
        </authorList>
    </citation>
    <scope>NUCLEOTIDE SEQUENCE [LARGE SCALE GENOMIC DNA]</scope>
    <source>
        <strain evidence="3">DSM 44142</strain>
    </source>
</reference>
<feature type="transmembrane region" description="Helical" evidence="1">
    <location>
        <begin position="135"/>
        <end position="160"/>
    </location>
</feature>
<dbReference type="RefSeq" id="WP_068567080.1">
    <property type="nucleotide sequence ID" value="NZ_FNLF01000002.1"/>
</dbReference>
<protein>
    <submittedName>
        <fullName evidence="2">Uncharacterized protein</fullName>
    </submittedName>
</protein>
<dbReference type="OrthoDB" id="4774205at2"/>
<organism evidence="2 3">
    <name type="scientific">Tsukamurella pulmonis</name>
    <dbReference type="NCBI Taxonomy" id="47312"/>
    <lineage>
        <taxon>Bacteria</taxon>
        <taxon>Bacillati</taxon>
        <taxon>Actinomycetota</taxon>
        <taxon>Actinomycetes</taxon>
        <taxon>Mycobacteriales</taxon>
        <taxon>Tsukamurellaceae</taxon>
        <taxon>Tsukamurella</taxon>
    </lineage>
</organism>
<name>A0A1H1BVX7_9ACTN</name>
<keyword evidence="1" id="KW-0472">Membrane</keyword>
<dbReference type="EMBL" id="FNLF01000002">
    <property type="protein sequence ID" value="SDQ56117.1"/>
    <property type="molecule type" value="Genomic_DNA"/>
</dbReference>
<keyword evidence="1" id="KW-0812">Transmembrane</keyword>
<evidence type="ECO:0000256" key="1">
    <source>
        <dbReference type="SAM" id="Phobius"/>
    </source>
</evidence>
<dbReference type="Proteomes" id="UP000183053">
    <property type="component" value="Unassembled WGS sequence"/>
</dbReference>
<dbReference type="STRING" id="47312.SAMN04489765_0887"/>
<sequence>MAFPVAPEQGWIRLICQPGDSPDAFIEYEYSVHVSAFVDSVARMAAWGESILPVAPGDHVLSVQLGTALALGGPGMALGVPSAMFGTASIPLRVAAGQTVTVFYAAPNSGGTPGSFSFTPPPPPPTNGYKVVQIAILWICGGILLAILLAALALLVFVMAA</sequence>
<keyword evidence="3" id="KW-1185">Reference proteome</keyword>
<proteinExistence type="predicted"/>
<accession>A0A1H1BVX7</accession>
<evidence type="ECO:0000313" key="2">
    <source>
        <dbReference type="EMBL" id="SDQ56117.1"/>
    </source>
</evidence>